<organism evidence="2 3">
    <name type="scientific">Sclerotinia nivalis</name>
    <dbReference type="NCBI Taxonomy" id="352851"/>
    <lineage>
        <taxon>Eukaryota</taxon>
        <taxon>Fungi</taxon>
        <taxon>Dikarya</taxon>
        <taxon>Ascomycota</taxon>
        <taxon>Pezizomycotina</taxon>
        <taxon>Leotiomycetes</taxon>
        <taxon>Helotiales</taxon>
        <taxon>Sclerotiniaceae</taxon>
        <taxon>Sclerotinia</taxon>
    </lineage>
</organism>
<dbReference type="AlphaFoldDB" id="A0A9X0AA52"/>
<proteinExistence type="predicted"/>
<evidence type="ECO:0000313" key="3">
    <source>
        <dbReference type="Proteomes" id="UP001152300"/>
    </source>
</evidence>
<dbReference type="OrthoDB" id="10442172at2759"/>
<gene>
    <name evidence="2" type="ORF">OCU04_012046</name>
</gene>
<accession>A0A9X0AA52</accession>
<evidence type="ECO:0000256" key="1">
    <source>
        <dbReference type="SAM" id="MobiDB-lite"/>
    </source>
</evidence>
<evidence type="ECO:0000313" key="2">
    <source>
        <dbReference type="EMBL" id="KAJ8059069.1"/>
    </source>
</evidence>
<dbReference type="Proteomes" id="UP001152300">
    <property type="component" value="Unassembled WGS sequence"/>
</dbReference>
<protein>
    <submittedName>
        <fullName evidence="2">Uncharacterized protein</fullName>
    </submittedName>
</protein>
<dbReference type="EMBL" id="JAPEIS010000015">
    <property type="protein sequence ID" value="KAJ8059069.1"/>
    <property type="molecule type" value="Genomic_DNA"/>
</dbReference>
<feature type="compositionally biased region" description="Polar residues" evidence="1">
    <location>
        <begin position="114"/>
        <end position="123"/>
    </location>
</feature>
<keyword evidence="3" id="KW-1185">Reference proteome</keyword>
<feature type="region of interest" description="Disordered" evidence="1">
    <location>
        <begin position="45"/>
        <end position="188"/>
    </location>
</feature>
<reference evidence="2" key="1">
    <citation type="submission" date="2022-11" db="EMBL/GenBank/DDBJ databases">
        <title>Genome Resource of Sclerotinia nivalis Strain SnTB1, a Plant Pathogen Isolated from American Ginseng.</title>
        <authorList>
            <person name="Fan S."/>
        </authorList>
    </citation>
    <scope>NUCLEOTIDE SEQUENCE</scope>
    <source>
        <strain evidence="2">SnTB1</strain>
    </source>
</reference>
<sequence length="188" mass="21135">MRDEDFEKLGDNNDVQTYLKAVATMNKLADDNYVVKHRGAKEVKERMANTREVEEWKRAKDAEATFKKSGQKPLVLPTRRRSKTRNDGRGKAPKSNAGPEDDAGLSKMDDMLTKRTNTQSDSTSENRKERTDRRERPAGSTRGENVASGRSQTPGGSRQTSAQKAGPSTTKGDRAPPRRRRTDSEERR</sequence>
<comment type="caution">
    <text evidence="2">The sequence shown here is derived from an EMBL/GenBank/DDBJ whole genome shotgun (WGS) entry which is preliminary data.</text>
</comment>
<name>A0A9X0AA52_9HELO</name>
<feature type="compositionally biased region" description="Basic and acidic residues" evidence="1">
    <location>
        <begin position="124"/>
        <end position="137"/>
    </location>
</feature>
<feature type="compositionally biased region" description="Polar residues" evidence="1">
    <location>
        <begin position="148"/>
        <end position="170"/>
    </location>
</feature>
<feature type="compositionally biased region" description="Basic and acidic residues" evidence="1">
    <location>
        <begin position="171"/>
        <end position="188"/>
    </location>
</feature>
<feature type="compositionally biased region" description="Basic and acidic residues" evidence="1">
    <location>
        <begin position="45"/>
        <end position="66"/>
    </location>
</feature>